<keyword evidence="1" id="KW-1133">Transmembrane helix</keyword>
<dbReference type="InterPro" id="IPR045584">
    <property type="entry name" value="Pilin-like"/>
</dbReference>
<accession>A0A562M379</accession>
<dbReference type="NCBIfam" id="TIGR02532">
    <property type="entry name" value="IV_pilin_GFxxxE"/>
    <property type="match status" value="1"/>
</dbReference>
<dbReference type="PROSITE" id="PS00409">
    <property type="entry name" value="PROKAR_NTER_METHYL"/>
    <property type="match status" value="1"/>
</dbReference>
<dbReference type="SUPFAM" id="SSF54523">
    <property type="entry name" value="Pili subunits"/>
    <property type="match status" value="1"/>
</dbReference>
<sequence>MTPLRGYTLLEMVVVMALLALATAMVAPSSYRMIRTWREADKVERVLRDLATLPVTARAKGREWRLKPDDAQELSKAIAMPEGWRLNLDTPLVVRANGACNGASGTLQTGYQTLPFKLEAPFCRVRLLPAGTK</sequence>
<dbReference type="Proteomes" id="UP000316471">
    <property type="component" value="Unassembled WGS sequence"/>
</dbReference>
<evidence type="ECO:0000313" key="3">
    <source>
        <dbReference type="Proteomes" id="UP000316471"/>
    </source>
</evidence>
<evidence type="ECO:0000256" key="1">
    <source>
        <dbReference type="SAM" id="Phobius"/>
    </source>
</evidence>
<dbReference type="RefSeq" id="WP_144811206.1">
    <property type="nucleotide sequence ID" value="NZ_VLKP01000001.1"/>
</dbReference>
<gene>
    <name evidence="2" type="ORF">IP93_00267</name>
</gene>
<dbReference type="EMBL" id="VLKP01000001">
    <property type="protein sequence ID" value="TWI14272.1"/>
    <property type="molecule type" value="Genomic_DNA"/>
</dbReference>
<dbReference type="Pfam" id="PF07963">
    <property type="entry name" value="N_methyl"/>
    <property type="match status" value="1"/>
</dbReference>
<evidence type="ECO:0000313" key="2">
    <source>
        <dbReference type="EMBL" id="TWI14272.1"/>
    </source>
</evidence>
<protein>
    <submittedName>
        <fullName evidence="2">Prepilin-type N-terminal cleavage/methylation domain-containing protein</fullName>
    </submittedName>
</protein>
<keyword evidence="3" id="KW-1185">Reference proteome</keyword>
<keyword evidence="1" id="KW-0812">Transmembrane</keyword>
<dbReference type="InterPro" id="IPR012902">
    <property type="entry name" value="N_methyl_site"/>
</dbReference>
<feature type="transmembrane region" description="Helical" evidence="1">
    <location>
        <begin position="6"/>
        <end position="27"/>
    </location>
</feature>
<name>A0A562M379_9GAMM</name>
<reference evidence="2 3" key="1">
    <citation type="journal article" date="2015" name="Stand. Genomic Sci.">
        <title>Genomic Encyclopedia of Bacterial and Archaeal Type Strains, Phase III: the genomes of soil and plant-associated and newly described type strains.</title>
        <authorList>
            <person name="Whitman W.B."/>
            <person name="Woyke T."/>
            <person name="Klenk H.P."/>
            <person name="Zhou Y."/>
            <person name="Lilburn T.G."/>
            <person name="Beck B.J."/>
            <person name="De Vos P."/>
            <person name="Vandamme P."/>
            <person name="Eisen J.A."/>
            <person name="Garrity G."/>
            <person name="Hugenholtz P."/>
            <person name="Kyrpides N.C."/>
        </authorList>
    </citation>
    <scope>NUCLEOTIDE SEQUENCE [LARGE SCALE GENOMIC DNA]</scope>
    <source>
        <strain evidence="2 3">CGMCC 1.10136</strain>
    </source>
</reference>
<dbReference type="OrthoDB" id="6048068at2"/>
<proteinExistence type="predicted"/>
<keyword evidence="1" id="KW-0472">Membrane</keyword>
<organism evidence="2 3">
    <name type="scientific">Aerolutibacter ruishenii</name>
    <dbReference type="NCBI Taxonomy" id="686800"/>
    <lineage>
        <taxon>Bacteria</taxon>
        <taxon>Pseudomonadati</taxon>
        <taxon>Pseudomonadota</taxon>
        <taxon>Gammaproteobacteria</taxon>
        <taxon>Lysobacterales</taxon>
        <taxon>Lysobacteraceae</taxon>
        <taxon>Aerolutibacter</taxon>
    </lineage>
</organism>
<dbReference type="AlphaFoldDB" id="A0A562M379"/>
<comment type="caution">
    <text evidence="2">The sequence shown here is derived from an EMBL/GenBank/DDBJ whole genome shotgun (WGS) entry which is preliminary data.</text>
</comment>